<dbReference type="Proteomes" id="UP000309016">
    <property type="component" value="Chromosome"/>
</dbReference>
<reference evidence="1 2" key="1">
    <citation type="submission" date="2019-06" db="EMBL/GenBank/DDBJ databases">
        <title>Complete genome sequence of Antarcticibacterium flavum KCTC 52984T from an Antarctic marine sediment.</title>
        <authorList>
            <person name="Lee Y.M."/>
            <person name="Shin S.C."/>
        </authorList>
    </citation>
    <scope>NUCLEOTIDE SEQUENCE [LARGE SCALE GENOMIC DNA]</scope>
    <source>
        <strain evidence="1 2">KCTC 52984</strain>
    </source>
</reference>
<dbReference type="AlphaFoldDB" id="A0A5B7X5M6"/>
<sequence length="259" mass="29328">MTKQITFLILTFISINLFGQNAKELNEQSKDFIESQQFAKAIPLLKEAADLGVAEAQYNYGVSLEFGYGIEKDIDSAIGWYQKAAEQGWNDALYKMMMAYANGVGVLQSNQKAFEYALQCAGNNDITCMFNIVGAYQDGLGTEKNLDKMLQWAIKIGKLENPEDLMKSGKITSARLNLAYMYRDGLNVETDLLKSYSWFLIYNEFKRDFSILQQQSVINEIKELEEKLTPGQIAEAINQAELIINRPLTNIANLYETSR</sequence>
<dbReference type="KEGG" id="afla:FHG64_15855"/>
<evidence type="ECO:0000313" key="2">
    <source>
        <dbReference type="Proteomes" id="UP000309016"/>
    </source>
</evidence>
<dbReference type="SUPFAM" id="SSF81901">
    <property type="entry name" value="HCP-like"/>
    <property type="match status" value="1"/>
</dbReference>
<proteinExistence type="predicted"/>
<organism evidence="1 2">
    <name type="scientific">Antarcticibacterium flavum</name>
    <dbReference type="NCBI Taxonomy" id="2058175"/>
    <lineage>
        <taxon>Bacteria</taxon>
        <taxon>Pseudomonadati</taxon>
        <taxon>Bacteroidota</taxon>
        <taxon>Flavobacteriia</taxon>
        <taxon>Flavobacteriales</taxon>
        <taxon>Flavobacteriaceae</taxon>
        <taxon>Antarcticibacterium</taxon>
    </lineage>
</organism>
<dbReference type="Pfam" id="PF08238">
    <property type="entry name" value="Sel1"/>
    <property type="match status" value="4"/>
</dbReference>
<gene>
    <name evidence="1" type="ORF">FHG64_15855</name>
</gene>
<dbReference type="PANTHER" id="PTHR11102">
    <property type="entry name" value="SEL-1-LIKE PROTEIN"/>
    <property type="match status" value="1"/>
</dbReference>
<dbReference type="Gene3D" id="1.25.40.10">
    <property type="entry name" value="Tetratricopeptide repeat domain"/>
    <property type="match status" value="2"/>
</dbReference>
<protein>
    <submittedName>
        <fullName evidence="1">Sel1 repeat family protein</fullName>
    </submittedName>
</protein>
<accession>A0A5B7X5M6</accession>
<name>A0A5B7X5M6_9FLAO</name>
<dbReference type="PANTHER" id="PTHR11102:SF160">
    <property type="entry name" value="ERAD-ASSOCIATED E3 UBIQUITIN-PROTEIN LIGASE COMPONENT HRD3"/>
    <property type="match status" value="1"/>
</dbReference>
<keyword evidence="2" id="KW-1185">Reference proteome</keyword>
<dbReference type="EMBL" id="CP040812">
    <property type="protein sequence ID" value="QCY70746.1"/>
    <property type="molecule type" value="Genomic_DNA"/>
</dbReference>
<dbReference type="OrthoDB" id="1045962at2"/>
<dbReference type="InterPro" id="IPR006597">
    <property type="entry name" value="Sel1-like"/>
</dbReference>
<dbReference type="InterPro" id="IPR050767">
    <property type="entry name" value="Sel1_AlgK"/>
</dbReference>
<dbReference type="SMART" id="SM00671">
    <property type="entry name" value="SEL1"/>
    <property type="match status" value="4"/>
</dbReference>
<dbReference type="RefSeq" id="WP_139067314.1">
    <property type="nucleotide sequence ID" value="NZ_CP040812.1"/>
</dbReference>
<dbReference type="InterPro" id="IPR011990">
    <property type="entry name" value="TPR-like_helical_dom_sf"/>
</dbReference>
<evidence type="ECO:0000313" key="1">
    <source>
        <dbReference type="EMBL" id="QCY70746.1"/>
    </source>
</evidence>